<dbReference type="InterPro" id="IPR018535">
    <property type="entry name" value="DUF1996"/>
</dbReference>
<feature type="domain" description="DUF1996" evidence="1">
    <location>
        <begin position="5"/>
        <end position="105"/>
    </location>
</feature>
<dbReference type="PANTHER" id="PTHR43662">
    <property type="match status" value="1"/>
</dbReference>
<comment type="caution">
    <text evidence="2">The sequence shown here is derived from an EMBL/GenBank/DDBJ whole genome shotgun (WGS) entry which is preliminary data.</text>
</comment>
<accession>A0A819SR30</accession>
<name>A0A819SR30_9BILA</name>
<dbReference type="Pfam" id="PF09362">
    <property type="entry name" value="DUF1996"/>
    <property type="match status" value="1"/>
</dbReference>
<evidence type="ECO:0000313" key="2">
    <source>
        <dbReference type="EMBL" id="CAF4065281.1"/>
    </source>
</evidence>
<reference evidence="2" key="1">
    <citation type="submission" date="2021-02" db="EMBL/GenBank/DDBJ databases">
        <authorList>
            <person name="Nowell W R."/>
        </authorList>
    </citation>
    <scope>NUCLEOTIDE SEQUENCE</scope>
</reference>
<dbReference type="Proteomes" id="UP000663836">
    <property type="component" value="Unassembled WGS sequence"/>
</dbReference>
<sequence>MPSAPETNGFQTDRYFCKNGFRMQVFFPMCWNNKTLDSPDHRSHMAYPTSYNGGDCPPSHPVRLPGIFYEAFYSVDQFPHGQGTQPFVLSSGDPTGYGFHGDFVSA</sequence>
<evidence type="ECO:0000259" key="1">
    <source>
        <dbReference type="Pfam" id="PF09362"/>
    </source>
</evidence>
<dbReference type="EMBL" id="CAJOBD010006607">
    <property type="protein sequence ID" value="CAF4065281.1"/>
    <property type="molecule type" value="Genomic_DNA"/>
</dbReference>
<evidence type="ECO:0000313" key="3">
    <source>
        <dbReference type="Proteomes" id="UP000663836"/>
    </source>
</evidence>
<dbReference type="PANTHER" id="PTHR43662:SF3">
    <property type="entry name" value="DOMAIN PROTEIN, PUTATIVE (AFU_ORTHOLOGUE AFUA_6G11970)-RELATED"/>
    <property type="match status" value="1"/>
</dbReference>
<gene>
    <name evidence="2" type="ORF">JBS370_LOCUS29832</name>
</gene>
<proteinExistence type="predicted"/>
<organism evidence="2 3">
    <name type="scientific">Rotaria sordida</name>
    <dbReference type="NCBI Taxonomy" id="392033"/>
    <lineage>
        <taxon>Eukaryota</taxon>
        <taxon>Metazoa</taxon>
        <taxon>Spiralia</taxon>
        <taxon>Gnathifera</taxon>
        <taxon>Rotifera</taxon>
        <taxon>Eurotatoria</taxon>
        <taxon>Bdelloidea</taxon>
        <taxon>Philodinida</taxon>
        <taxon>Philodinidae</taxon>
        <taxon>Rotaria</taxon>
    </lineage>
</organism>
<protein>
    <recommendedName>
        <fullName evidence="1">DUF1996 domain-containing protein</fullName>
    </recommendedName>
</protein>
<dbReference type="AlphaFoldDB" id="A0A819SR30"/>